<dbReference type="SUPFAM" id="SSF48445">
    <property type="entry name" value="14-3-3 protein"/>
    <property type="match status" value="1"/>
</dbReference>
<feature type="region of interest" description="Disordered" evidence="3">
    <location>
        <begin position="244"/>
        <end position="341"/>
    </location>
</feature>
<dbReference type="PROSITE" id="PS00796">
    <property type="entry name" value="1433_1"/>
    <property type="match status" value="1"/>
</dbReference>
<evidence type="ECO:0000259" key="4">
    <source>
        <dbReference type="SMART" id="SM00101"/>
    </source>
</evidence>
<evidence type="ECO:0000256" key="1">
    <source>
        <dbReference type="ARBA" id="ARBA00006141"/>
    </source>
</evidence>
<dbReference type="InterPro" id="IPR023409">
    <property type="entry name" value="14-3-3_CS"/>
</dbReference>
<dbReference type="InterPro" id="IPR000308">
    <property type="entry name" value="14-3-3"/>
</dbReference>
<accession>A0A6L2JDY7</accession>
<dbReference type="AlphaFoldDB" id="A0A6L2JDY7"/>
<dbReference type="EMBL" id="BKCJ010000665">
    <property type="protein sequence ID" value="GEU35208.1"/>
    <property type="molecule type" value="Genomic_DNA"/>
</dbReference>
<feature type="coiled-coil region" evidence="2">
    <location>
        <begin position="191"/>
        <end position="218"/>
    </location>
</feature>
<dbReference type="CDD" id="cd08774">
    <property type="entry name" value="14-3-3"/>
    <property type="match status" value="1"/>
</dbReference>
<feature type="domain" description="14-3-3" evidence="4">
    <location>
        <begin position="10"/>
        <end position="251"/>
    </location>
</feature>
<dbReference type="SMART" id="SM00101">
    <property type="entry name" value="14_3_3"/>
    <property type="match status" value="1"/>
</dbReference>
<evidence type="ECO:0000256" key="2">
    <source>
        <dbReference type="SAM" id="Coils"/>
    </source>
</evidence>
<dbReference type="InterPro" id="IPR023410">
    <property type="entry name" value="14-3-3_domain"/>
</dbReference>
<proteinExistence type="inferred from homology"/>
<sequence>MADKQNNNARDHLLFIARVAEQTKRFDDMVEAMNSVAKLGVELTAEERNLLSVGYKNVLGAKRASWRILSMIKSKEEANGEMQHVALAKESLKRVEDELTSKCNEILLTIDDYLLPSSKTGEAAVFYHKMKGDYYRYLAEFKSDAEREEATSQSLKAYEAATAIAETDLPPTNPIRLGLALNFSVFYYEIIANTERACNMAKQAFEDAAAELDSLDKKSYQDSSLIMRLIGDNLTLWTLDPAEDEDAEDKAGEQNKAVDGVSGENLKDVENKAVDGVSGETLKDVENKAVDGVSGENLEDVENKAVDGVSGETLKDVENKPVDGVSGENLEDVENKAADEE</sequence>
<comment type="similarity">
    <text evidence="1">Belongs to the 14-3-3 family.</text>
</comment>
<dbReference type="Pfam" id="PF00244">
    <property type="entry name" value="14-3-3"/>
    <property type="match status" value="1"/>
</dbReference>
<reference evidence="5" key="1">
    <citation type="journal article" date="2019" name="Sci. Rep.">
        <title>Draft genome of Tanacetum cinerariifolium, the natural source of mosquito coil.</title>
        <authorList>
            <person name="Yamashiro T."/>
            <person name="Shiraishi A."/>
            <person name="Satake H."/>
            <person name="Nakayama K."/>
        </authorList>
    </citation>
    <scope>NUCLEOTIDE SEQUENCE</scope>
</reference>
<dbReference type="InterPro" id="IPR036815">
    <property type="entry name" value="14-3-3_dom_sf"/>
</dbReference>
<dbReference type="PANTHER" id="PTHR18860">
    <property type="entry name" value="14-3-3 PROTEIN"/>
    <property type="match status" value="1"/>
</dbReference>
<evidence type="ECO:0000256" key="3">
    <source>
        <dbReference type="SAM" id="MobiDB-lite"/>
    </source>
</evidence>
<organism evidence="5">
    <name type="scientific">Tanacetum cinerariifolium</name>
    <name type="common">Dalmatian daisy</name>
    <name type="synonym">Chrysanthemum cinerariifolium</name>
    <dbReference type="NCBI Taxonomy" id="118510"/>
    <lineage>
        <taxon>Eukaryota</taxon>
        <taxon>Viridiplantae</taxon>
        <taxon>Streptophyta</taxon>
        <taxon>Embryophyta</taxon>
        <taxon>Tracheophyta</taxon>
        <taxon>Spermatophyta</taxon>
        <taxon>Magnoliopsida</taxon>
        <taxon>eudicotyledons</taxon>
        <taxon>Gunneridae</taxon>
        <taxon>Pentapetalae</taxon>
        <taxon>asterids</taxon>
        <taxon>campanulids</taxon>
        <taxon>Asterales</taxon>
        <taxon>Asteraceae</taxon>
        <taxon>Asteroideae</taxon>
        <taxon>Anthemideae</taxon>
        <taxon>Anthemidinae</taxon>
        <taxon>Tanacetum</taxon>
    </lineage>
</organism>
<gene>
    <name evidence="5" type="ORF">Tci_007186</name>
</gene>
<name>A0A6L2JDY7_TANCI</name>
<dbReference type="PRINTS" id="PR00305">
    <property type="entry name" value="1433ZETA"/>
</dbReference>
<evidence type="ECO:0000313" key="5">
    <source>
        <dbReference type="EMBL" id="GEU35208.1"/>
    </source>
</evidence>
<comment type="caution">
    <text evidence="5">The sequence shown here is derived from an EMBL/GenBank/DDBJ whole genome shotgun (WGS) entry which is preliminary data.</text>
</comment>
<keyword evidence="2" id="KW-0175">Coiled coil</keyword>
<protein>
    <submittedName>
        <fullName evidence="5">14-3-3-like protein</fullName>
    </submittedName>
</protein>
<dbReference type="Gene3D" id="1.20.190.20">
    <property type="entry name" value="14-3-3 domain"/>
    <property type="match status" value="1"/>
</dbReference>